<feature type="region of interest" description="Disordered" evidence="1">
    <location>
        <begin position="1"/>
        <end position="30"/>
    </location>
</feature>
<name>A0AAF0ZLH1_SOLVR</name>
<proteinExistence type="predicted"/>
<reference evidence="2" key="1">
    <citation type="submission" date="2023-08" db="EMBL/GenBank/DDBJ databases">
        <title>A de novo genome assembly of Solanum verrucosum Schlechtendal, a Mexican diploid species geographically isolated from the other diploid A-genome species in potato relatives.</title>
        <authorList>
            <person name="Hosaka K."/>
        </authorList>
    </citation>
    <scope>NUCLEOTIDE SEQUENCE</scope>
    <source>
        <tissue evidence="2">Young leaves</tissue>
    </source>
</reference>
<evidence type="ECO:0000313" key="2">
    <source>
        <dbReference type="EMBL" id="WMV43442.1"/>
    </source>
</evidence>
<feature type="compositionally biased region" description="Polar residues" evidence="1">
    <location>
        <begin position="1"/>
        <end position="13"/>
    </location>
</feature>
<keyword evidence="3" id="KW-1185">Reference proteome</keyword>
<sequence>MAESSPALSNQSADHAPSPAPAPAPAVPTATAAAFSSLPTTNASKNLRGLNKPKCIKCGNVARSREEAWKYELDDSVVALAIYC</sequence>
<dbReference type="PANTHER" id="PTHR35696">
    <property type="entry name" value="ELECTRON CARRIER/IRON ION-BINDING PROTEIN"/>
    <property type="match status" value="1"/>
</dbReference>
<organism evidence="2 3">
    <name type="scientific">Solanum verrucosum</name>
    <dbReference type="NCBI Taxonomy" id="315347"/>
    <lineage>
        <taxon>Eukaryota</taxon>
        <taxon>Viridiplantae</taxon>
        <taxon>Streptophyta</taxon>
        <taxon>Embryophyta</taxon>
        <taxon>Tracheophyta</taxon>
        <taxon>Spermatophyta</taxon>
        <taxon>Magnoliopsida</taxon>
        <taxon>eudicotyledons</taxon>
        <taxon>Gunneridae</taxon>
        <taxon>Pentapetalae</taxon>
        <taxon>asterids</taxon>
        <taxon>lamiids</taxon>
        <taxon>Solanales</taxon>
        <taxon>Solanaceae</taxon>
        <taxon>Solanoideae</taxon>
        <taxon>Solaneae</taxon>
        <taxon>Solanum</taxon>
    </lineage>
</organism>
<evidence type="ECO:0000313" key="3">
    <source>
        <dbReference type="Proteomes" id="UP001234989"/>
    </source>
</evidence>
<gene>
    <name evidence="2" type="ORF">MTR67_036827</name>
</gene>
<dbReference type="Proteomes" id="UP001234989">
    <property type="component" value="Chromosome 8"/>
</dbReference>
<protein>
    <submittedName>
        <fullName evidence="2">Uncharacterized protein</fullName>
    </submittedName>
</protein>
<evidence type="ECO:0000256" key="1">
    <source>
        <dbReference type="SAM" id="MobiDB-lite"/>
    </source>
</evidence>
<dbReference type="EMBL" id="CP133619">
    <property type="protein sequence ID" value="WMV43442.1"/>
    <property type="molecule type" value="Genomic_DNA"/>
</dbReference>
<dbReference type="PANTHER" id="PTHR35696:SF1">
    <property type="entry name" value="ELECTRON CARRIER_IRON ION-BINDING PROTEIN"/>
    <property type="match status" value="1"/>
</dbReference>
<accession>A0AAF0ZLH1</accession>
<dbReference type="AlphaFoldDB" id="A0AAF0ZLH1"/>